<dbReference type="EMBL" id="CP046173">
    <property type="protein sequence ID" value="QIS21252.1"/>
    <property type="molecule type" value="Genomic_DNA"/>
</dbReference>
<dbReference type="RefSeq" id="WP_167488550.1">
    <property type="nucleotide sequence ID" value="NZ_CP046173.1"/>
</dbReference>
<proteinExistence type="predicted"/>
<protein>
    <submittedName>
        <fullName evidence="1">DUF2744 domain-containing protein</fullName>
    </submittedName>
</protein>
<evidence type="ECO:0000313" key="1">
    <source>
        <dbReference type="EMBL" id="QIS21252.1"/>
    </source>
</evidence>
<dbReference type="Pfam" id="PF10910">
    <property type="entry name" value="Phage_gene29"/>
    <property type="match status" value="1"/>
</dbReference>
<gene>
    <name evidence="1" type="ORF">F6W96_25925</name>
</gene>
<sequence>MDNLPVADESNPDDIEWMFTHLPLSDSLPLQVQPKARKEWAQLFTAYGVRWHPELATKKLRHVGRGGAHDLNGLRVVLDVNDPDPEPIRVPDPEEMTHAEQAFMAERLRYLGRMPAPPHRVPAGERMDPAKHEAAVVLGYLMGCDEVEKRRVIAAEMTGLAREEILEKYRGV</sequence>
<organism evidence="1 2">
    <name type="scientific">Nocardia terpenica</name>
    <dbReference type="NCBI Taxonomy" id="455432"/>
    <lineage>
        <taxon>Bacteria</taxon>
        <taxon>Bacillati</taxon>
        <taxon>Actinomycetota</taxon>
        <taxon>Actinomycetes</taxon>
        <taxon>Mycobacteriales</taxon>
        <taxon>Nocardiaceae</taxon>
        <taxon>Nocardia</taxon>
    </lineage>
</organism>
<dbReference type="AlphaFoldDB" id="A0A6G9Z6Y1"/>
<dbReference type="InterPro" id="IPR021226">
    <property type="entry name" value="Phage_gene29"/>
</dbReference>
<dbReference type="Proteomes" id="UP000500953">
    <property type="component" value="Chromosome"/>
</dbReference>
<evidence type="ECO:0000313" key="2">
    <source>
        <dbReference type="Proteomes" id="UP000500953"/>
    </source>
</evidence>
<name>A0A6G9Z6Y1_9NOCA</name>
<reference evidence="1 2" key="1">
    <citation type="journal article" date="2019" name="ACS Chem. Biol.">
        <title>Identification and Mobilization of a Cryptic Antibiotic Biosynthesis Gene Locus from a Human-Pathogenic Nocardia Isolate.</title>
        <authorList>
            <person name="Herisse M."/>
            <person name="Ishida K."/>
            <person name="Porter J.L."/>
            <person name="Howden B."/>
            <person name="Hertweck C."/>
            <person name="Stinear T.P."/>
            <person name="Pidot S.J."/>
        </authorList>
    </citation>
    <scope>NUCLEOTIDE SEQUENCE [LARGE SCALE GENOMIC DNA]</scope>
    <source>
        <strain evidence="1 2">AUSMDU00012715</strain>
    </source>
</reference>
<accession>A0A6G9Z6Y1</accession>